<evidence type="ECO:0000313" key="4">
    <source>
        <dbReference type="EnsemblPlants" id="KRG98696"/>
    </source>
</evidence>
<gene>
    <name evidence="3" type="ORF">GLYMA_18G091400</name>
</gene>
<dbReference type="PANTHER" id="PTHR34427:SF5">
    <property type="entry name" value="DUF4283 DOMAIN-CONTAINING PROTEIN"/>
    <property type="match status" value="1"/>
</dbReference>
<reference evidence="4" key="2">
    <citation type="submission" date="2018-02" db="UniProtKB">
        <authorList>
            <consortium name="EnsemblPlants"/>
        </authorList>
    </citation>
    <scope>IDENTIFICATION</scope>
    <source>
        <strain evidence="4">Williams 82</strain>
    </source>
</reference>
<dbReference type="CDD" id="cd00590">
    <property type="entry name" value="RRM_SF"/>
    <property type="match status" value="1"/>
</dbReference>
<keyword evidence="5" id="KW-1185">Reference proteome</keyword>
<dbReference type="Gramene" id="KRG98696">
    <property type="protein sequence ID" value="KRG98696"/>
    <property type="gene ID" value="GLYMA_18G091400"/>
</dbReference>
<evidence type="ECO:0000313" key="3">
    <source>
        <dbReference type="EMBL" id="KRG98696.1"/>
    </source>
</evidence>
<evidence type="ECO:0000313" key="5">
    <source>
        <dbReference type="Proteomes" id="UP000008827"/>
    </source>
</evidence>
<dbReference type="Pfam" id="PF00076">
    <property type="entry name" value="RRM_1"/>
    <property type="match status" value="1"/>
</dbReference>
<dbReference type="EMBL" id="CM000851">
    <property type="protein sequence ID" value="KRG98696.1"/>
    <property type="molecule type" value="Genomic_DNA"/>
</dbReference>
<dbReference type="SUPFAM" id="SSF54928">
    <property type="entry name" value="RNA-binding domain, RBD"/>
    <property type="match status" value="1"/>
</dbReference>
<dbReference type="Proteomes" id="UP000008827">
    <property type="component" value="Chromosome 18"/>
</dbReference>
<sequence length="404" mass="46659">MRVVIGGGSLELLGHNLEGSKREGKDHKDVSSFYFTRFSDDINEKDLWHHVKKWGDVREIFIPKSRNNNGRKYGFTRFKGVNDVQRLAMQLDKIMKERNENEAVRGKQPYQRPNSASYSVVVARNNWISGQRKAQNNEPHSRESSSSTVHLDIAPDEKKWLSEVWVGQLKNLVSFERIKDDLLWDIRVYITPKYMGDDLVLLLGLTNAKAEQMLNEENDGGVSMFHSLEKWSPSLRTSFRLTWVQCWGIPIMTWDMKQTHKIVAAIGDIVEVDDDVEEGRRMDRARVLIKTQWRPAIQHMVNVHIGREFHKVHMVEECGFGTHDSHYRLRSSMVSSEEIESVESDFGTMIQGHANAWEKEIELQDMEDPETRVEPRRTTLNPNTDNNSQGTSILPSSQSDKENP</sequence>
<dbReference type="GO" id="GO:0016607">
    <property type="term" value="C:nuclear speck"/>
    <property type="evidence" value="ECO:0000318"/>
    <property type="project" value="GO_Central"/>
</dbReference>
<protein>
    <recommendedName>
        <fullName evidence="2">RRM domain-containing protein</fullName>
    </recommendedName>
</protein>
<proteinExistence type="predicted"/>
<evidence type="ECO:0000256" key="1">
    <source>
        <dbReference type="SAM" id="MobiDB-lite"/>
    </source>
</evidence>
<dbReference type="InterPro" id="IPR000504">
    <property type="entry name" value="RRM_dom"/>
</dbReference>
<dbReference type="InParanoid" id="A0A0R0F8E2"/>
<dbReference type="OMA" id="GHANAWE"/>
<dbReference type="Gene3D" id="3.30.70.330">
    <property type="match status" value="1"/>
</dbReference>
<organism evidence="3">
    <name type="scientific">Glycine max</name>
    <name type="common">Soybean</name>
    <name type="synonym">Glycine hispida</name>
    <dbReference type="NCBI Taxonomy" id="3847"/>
    <lineage>
        <taxon>Eukaryota</taxon>
        <taxon>Viridiplantae</taxon>
        <taxon>Streptophyta</taxon>
        <taxon>Embryophyta</taxon>
        <taxon>Tracheophyta</taxon>
        <taxon>Spermatophyta</taxon>
        <taxon>Magnoliopsida</taxon>
        <taxon>eudicotyledons</taxon>
        <taxon>Gunneridae</taxon>
        <taxon>Pentapetalae</taxon>
        <taxon>rosids</taxon>
        <taxon>fabids</taxon>
        <taxon>Fabales</taxon>
        <taxon>Fabaceae</taxon>
        <taxon>Papilionoideae</taxon>
        <taxon>50 kb inversion clade</taxon>
        <taxon>NPAAA clade</taxon>
        <taxon>indigoferoid/millettioid clade</taxon>
        <taxon>Phaseoleae</taxon>
        <taxon>Glycine</taxon>
        <taxon>Glycine subgen. Soja</taxon>
    </lineage>
</organism>
<name>A0A0R0F8E2_SOYBN</name>
<dbReference type="PANTHER" id="PTHR34427">
    <property type="entry name" value="DUF4283 DOMAIN PROTEIN"/>
    <property type="match status" value="1"/>
</dbReference>
<dbReference type="EnsemblPlants" id="KRG98696">
    <property type="protein sequence ID" value="KRG98696"/>
    <property type="gene ID" value="GLYMA_18G091400"/>
</dbReference>
<dbReference type="SMR" id="A0A0R0F8E2"/>
<dbReference type="GO" id="GO:0003729">
    <property type="term" value="F:mRNA binding"/>
    <property type="evidence" value="ECO:0000318"/>
    <property type="project" value="GO_Central"/>
</dbReference>
<dbReference type="GO" id="GO:0000381">
    <property type="term" value="P:regulation of alternative mRNA splicing, via spliceosome"/>
    <property type="evidence" value="ECO:0000318"/>
    <property type="project" value="GO_Central"/>
</dbReference>
<feature type="region of interest" description="Disordered" evidence="1">
    <location>
        <begin position="362"/>
        <end position="404"/>
    </location>
</feature>
<accession>A0A0R0F8E2</accession>
<dbReference type="AlphaFoldDB" id="A0A0R0F8E2"/>
<dbReference type="STRING" id="3847.A0A0R0F8E2"/>
<reference evidence="3 4" key="1">
    <citation type="journal article" date="2010" name="Nature">
        <title>Genome sequence of the palaeopolyploid soybean.</title>
        <authorList>
            <person name="Schmutz J."/>
            <person name="Cannon S.B."/>
            <person name="Schlueter J."/>
            <person name="Ma J."/>
            <person name="Mitros T."/>
            <person name="Nelson W."/>
            <person name="Hyten D.L."/>
            <person name="Song Q."/>
            <person name="Thelen J.J."/>
            <person name="Cheng J."/>
            <person name="Xu D."/>
            <person name="Hellsten U."/>
            <person name="May G.D."/>
            <person name="Yu Y."/>
            <person name="Sakurai T."/>
            <person name="Umezawa T."/>
            <person name="Bhattacharyya M.K."/>
            <person name="Sandhu D."/>
            <person name="Valliyodan B."/>
            <person name="Lindquist E."/>
            <person name="Peto M."/>
            <person name="Grant D."/>
            <person name="Shu S."/>
            <person name="Goodstein D."/>
            <person name="Barry K."/>
            <person name="Futrell-Griggs M."/>
            <person name="Abernathy B."/>
            <person name="Du J."/>
            <person name="Tian Z."/>
            <person name="Zhu L."/>
            <person name="Gill N."/>
            <person name="Joshi T."/>
            <person name="Libault M."/>
            <person name="Sethuraman A."/>
            <person name="Zhang X.-C."/>
            <person name="Shinozaki K."/>
            <person name="Nguyen H.T."/>
            <person name="Wing R.A."/>
            <person name="Cregan P."/>
            <person name="Specht J."/>
            <person name="Grimwood J."/>
            <person name="Rokhsar D."/>
            <person name="Stacey G."/>
            <person name="Shoemaker R.C."/>
            <person name="Jackson S.A."/>
        </authorList>
    </citation>
    <scope>NUCLEOTIDE SEQUENCE</scope>
    <source>
        <strain evidence="4">cv. Williams 82</strain>
        <tissue evidence="3">Callus</tissue>
    </source>
</reference>
<reference evidence="3" key="3">
    <citation type="submission" date="2018-07" db="EMBL/GenBank/DDBJ databases">
        <title>WGS assembly of Glycine max.</title>
        <authorList>
            <person name="Schmutz J."/>
            <person name="Cannon S."/>
            <person name="Schlueter J."/>
            <person name="Ma J."/>
            <person name="Mitros T."/>
            <person name="Nelson W."/>
            <person name="Hyten D."/>
            <person name="Song Q."/>
            <person name="Thelen J."/>
            <person name="Cheng J."/>
            <person name="Xu D."/>
            <person name="Hellsten U."/>
            <person name="May G."/>
            <person name="Yu Y."/>
            <person name="Sakurai T."/>
            <person name="Umezawa T."/>
            <person name="Bhattacharyya M."/>
            <person name="Sandhu D."/>
            <person name="Valliyodan B."/>
            <person name="Lindquist E."/>
            <person name="Peto M."/>
            <person name="Grant D."/>
            <person name="Shu S."/>
            <person name="Goodstein D."/>
            <person name="Barry K."/>
            <person name="Futrell-Griggs M."/>
            <person name="Abernathy B."/>
            <person name="Du J."/>
            <person name="Tian Z."/>
            <person name="Zhu L."/>
            <person name="Gill N."/>
            <person name="Joshi T."/>
            <person name="Libault M."/>
            <person name="Sethuraman A."/>
            <person name="Zhang X."/>
            <person name="Shinozaki K."/>
            <person name="Nguyen H."/>
            <person name="Wing R."/>
            <person name="Cregan P."/>
            <person name="Specht J."/>
            <person name="Grimwood J."/>
            <person name="Rokhsar D."/>
            <person name="Stacey G."/>
            <person name="Shoemaker R."/>
            <person name="Jackson S."/>
        </authorList>
    </citation>
    <scope>NUCLEOTIDE SEQUENCE</scope>
    <source>
        <tissue evidence="3">Callus</tissue>
    </source>
</reference>
<feature type="domain" description="RRM" evidence="2">
    <location>
        <begin position="38"/>
        <end position="94"/>
    </location>
</feature>
<evidence type="ECO:0000259" key="2">
    <source>
        <dbReference type="Pfam" id="PF00076"/>
    </source>
</evidence>
<feature type="compositionally biased region" description="Polar residues" evidence="1">
    <location>
        <begin position="378"/>
        <end position="398"/>
    </location>
</feature>
<dbReference type="InterPro" id="IPR035979">
    <property type="entry name" value="RBD_domain_sf"/>
</dbReference>
<dbReference type="InterPro" id="IPR012677">
    <property type="entry name" value="Nucleotide-bd_a/b_plait_sf"/>
</dbReference>